<dbReference type="PANTHER" id="PTHR22906">
    <property type="entry name" value="PROPERDIN"/>
    <property type="match status" value="1"/>
</dbReference>
<name>A0A811LU98_9BILA</name>
<dbReference type="PANTHER" id="PTHR22906:SF43">
    <property type="entry name" value="PROPERDIN"/>
    <property type="match status" value="1"/>
</dbReference>
<keyword evidence="3 6" id="KW-0732">Signal</keyword>
<keyword evidence="4" id="KW-0677">Repeat</keyword>
<reference evidence="7" key="1">
    <citation type="submission" date="2020-09" db="EMBL/GenBank/DDBJ databases">
        <authorList>
            <person name="Kikuchi T."/>
        </authorList>
    </citation>
    <scope>NUCLEOTIDE SEQUENCE</scope>
    <source>
        <strain evidence="7">SH1</strain>
    </source>
</reference>
<evidence type="ECO:0000256" key="5">
    <source>
        <dbReference type="ARBA" id="ARBA00023157"/>
    </source>
</evidence>
<dbReference type="InterPro" id="IPR052065">
    <property type="entry name" value="Compl_asym_regulator"/>
</dbReference>
<comment type="subcellular location">
    <subcellularLocation>
        <location evidence="1">Secreted</location>
    </subcellularLocation>
</comment>
<dbReference type="Gene3D" id="2.20.100.10">
    <property type="entry name" value="Thrombospondin type-1 (TSP1) repeat"/>
    <property type="match status" value="4"/>
</dbReference>
<dbReference type="EMBL" id="CAJFDH010000006">
    <property type="protein sequence ID" value="CAD5230640.1"/>
    <property type="molecule type" value="Genomic_DNA"/>
</dbReference>
<evidence type="ECO:0000256" key="4">
    <source>
        <dbReference type="ARBA" id="ARBA00022737"/>
    </source>
</evidence>
<dbReference type="InterPro" id="IPR000884">
    <property type="entry name" value="TSP1_rpt"/>
</dbReference>
<keyword evidence="5" id="KW-1015">Disulfide bond</keyword>
<dbReference type="InterPro" id="IPR036383">
    <property type="entry name" value="TSP1_rpt_sf"/>
</dbReference>
<dbReference type="Proteomes" id="UP000783686">
    <property type="component" value="Unassembled WGS sequence"/>
</dbReference>
<dbReference type="EMBL" id="CAJFCW020000006">
    <property type="protein sequence ID" value="CAG9127855.1"/>
    <property type="molecule type" value="Genomic_DNA"/>
</dbReference>
<evidence type="ECO:0000256" key="1">
    <source>
        <dbReference type="ARBA" id="ARBA00004613"/>
    </source>
</evidence>
<keyword evidence="8" id="KW-1185">Reference proteome</keyword>
<comment type="caution">
    <text evidence="7">The sequence shown here is derived from an EMBL/GenBank/DDBJ whole genome shotgun (WGS) entry which is preliminary data.</text>
</comment>
<dbReference type="AlphaFoldDB" id="A0A811LU98"/>
<evidence type="ECO:0000256" key="6">
    <source>
        <dbReference type="SAM" id="SignalP"/>
    </source>
</evidence>
<accession>A0A811LU98</accession>
<dbReference type="Proteomes" id="UP000614601">
    <property type="component" value="Unassembled WGS sequence"/>
</dbReference>
<dbReference type="SMART" id="SM00209">
    <property type="entry name" value="TSP1"/>
    <property type="match status" value="4"/>
</dbReference>
<feature type="chain" id="PRO_5036408581" evidence="6">
    <location>
        <begin position="19"/>
        <end position="324"/>
    </location>
</feature>
<organism evidence="7 8">
    <name type="scientific">Bursaphelenchus okinawaensis</name>
    <dbReference type="NCBI Taxonomy" id="465554"/>
    <lineage>
        <taxon>Eukaryota</taxon>
        <taxon>Metazoa</taxon>
        <taxon>Ecdysozoa</taxon>
        <taxon>Nematoda</taxon>
        <taxon>Chromadorea</taxon>
        <taxon>Rhabditida</taxon>
        <taxon>Tylenchina</taxon>
        <taxon>Tylenchomorpha</taxon>
        <taxon>Aphelenchoidea</taxon>
        <taxon>Aphelenchoididae</taxon>
        <taxon>Bursaphelenchus</taxon>
    </lineage>
</organism>
<dbReference type="PROSITE" id="PS50092">
    <property type="entry name" value="TSP1"/>
    <property type="match status" value="5"/>
</dbReference>
<dbReference type="SUPFAM" id="SSF82895">
    <property type="entry name" value="TSP-1 type 1 repeat"/>
    <property type="match status" value="4"/>
</dbReference>
<proteinExistence type="predicted"/>
<keyword evidence="2" id="KW-0964">Secreted</keyword>
<sequence>MHLFVYIVLLGLILACNASNLTLSIDEELAVHRERRACPRIVRVEPRPYGEWSRWSACSKSCGGGGVQHRRRQCVVPNCQTDESRACGHVPCALGWSEWCEWGHCRASCGQGERMRVRYCEAGTLRCHGKDHEISRCQAPVPCQGFTDWSDWTPCSVSCGLGKQRRERHCTNRELCRGSTSEERQCNQICHGDWSSWSGWSQCDRPCGGGVEQRHRVCQSHRVRCPGQDQERRRCNDHACPAHSPFRPQTRCQWSGWSRWSQCQPIPNYRCDLPQYLGIGVREQTRQCVGYGNSQCHPQQCGEEVKQRQSCRLDPRRDPCVRIN</sequence>
<evidence type="ECO:0000313" key="8">
    <source>
        <dbReference type="Proteomes" id="UP000614601"/>
    </source>
</evidence>
<gene>
    <name evidence="7" type="ORF">BOKJ2_LOCUS14236</name>
</gene>
<evidence type="ECO:0000256" key="3">
    <source>
        <dbReference type="ARBA" id="ARBA00022729"/>
    </source>
</evidence>
<feature type="signal peptide" evidence="6">
    <location>
        <begin position="1"/>
        <end position="18"/>
    </location>
</feature>
<dbReference type="Pfam" id="PF00090">
    <property type="entry name" value="TSP_1"/>
    <property type="match status" value="4"/>
</dbReference>
<evidence type="ECO:0000256" key="2">
    <source>
        <dbReference type="ARBA" id="ARBA00022525"/>
    </source>
</evidence>
<dbReference type="OrthoDB" id="446173at2759"/>
<evidence type="ECO:0000313" key="7">
    <source>
        <dbReference type="EMBL" id="CAD5230640.1"/>
    </source>
</evidence>
<protein>
    <submittedName>
        <fullName evidence="7">Uncharacterized protein</fullName>
    </submittedName>
</protein>